<evidence type="ECO:0000256" key="5">
    <source>
        <dbReference type="SAM" id="Phobius"/>
    </source>
</evidence>
<protein>
    <submittedName>
        <fullName evidence="6">Unannotated protein</fullName>
    </submittedName>
</protein>
<evidence type="ECO:0000256" key="1">
    <source>
        <dbReference type="ARBA" id="ARBA00004127"/>
    </source>
</evidence>
<feature type="transmembrane region" description="Helical" evidence="5">
    <location>
        <begin position="355"/>
        <end position="375"/>
    </location>
</feature>
<proteinExistence type="predicted"/>
<keyword evidence="4 5" id="KW-0472">Membrane</keyword>
<dbReference type="SUPFAM" id="SSF47240">
    <property type="entry name" value="Ferritin-like"/>
    <property type="match status" value="1"/>
</dbReference>
<feature type="transmembrane region" description="Helical" evidence="5">
    <location>
        <begin position="293"/>
        <end position="314"/>
    </location>
</feature>
<organism evidence="6">
    <name type="scientific">freshwater metagenome</name>
    <dbReference type="NCBI Taxonomy" id="449393"/>
    <lineage>
        <taxon>unclassified sequences</taxon>
        <taxon>metagenomes</taxon>
        <taxon>ecological metagenomes</taxon>
    </lineage>
</organism>
<dbReference type="Gene3D" id="1.20.1260.10">
    <property type="match status" value="1"/>
</dbReference>
<reference evidence="6" key="1">
    <citation type="submission" date="2020-05" db="EMBL/GenBank/DDBJ databases">
        <authorList>
            <person name="Chiriac C."/>
            <person name="Salcher M."/>
            <person name="Ghai R."/>
            <person name="Kavagutti S V."/>
        </authorList>
    </citation>
    <scope>NUCLEOTIDE SEQUENCE</scope>
</reference>
<dbReference type="AlphaFoldDB" id="A0A6J7G0P0"/>
<keyword evidence="3 5" id="KW-1133">Transmembrane helix</keyword>
<evidence type="ECO:0000256" key="2">
    <source>
        <dbReference type="ARBA" id="ARBA00022692"/>
    </source>
</evidence>
<feature type="transmembrane region" description="Helical" evidence="5">
    <location>
        <begin position="190"/>
        <end position="213"/>
    </location>
</feature>
<feature type="transmembrane region" description="Helical" evidence="5">
    <location>
        <begin position="320"/>
        <end position="343"/>
    </location>
</feature>
<dbReference type="GO" id="GO:0005384">
    <property type="term" value="F:manganese ion transmembrane transporter activity"/>
    <property type="evidence" value="ECO:0007669"/>
    <property type="project" value="InterPro"/>
</dbReference>
<comment type="subcellular location">
    <subcellularLocation>
        <location evidence="1">Endomembrane system</location>
        <topology evidence="1">Multi-pass membrane protein</topology>
    </subcellularLocation>
</comment>
<evidence type="ECO:0000256" key="4">
    <source>
        <dbReference type="ARBA" id="ARBA00023136"/>
    </source>
</evidence>
<dbReference type="PANTHER" id="PTHR31851">
    <property type="entry name" value="FE(2+)/MN(2+) TRANSPORTER PCL1"/>
    <property type="match status" value="1"/>
</dbReference>
<evidence type="ECO:0000256" key="3">
    <source>
        <dbReference type="ARBA" id="ARBA00022989"/>
    </source>
</evidence>
<dbReference type="InterPro" id="IPR012347">
    <property type="entry name" value="Ferritin-like"/>
</dbReference>
<dbReference type="GO" id="GO:0030026">
    <property type="term" value="P:intracellular manganese ion homeostasis"/>
    <property type="evidence" value="ECO:0007669"/>
    <property type="project" value="InterPro"/>
</dbReference>
<gene>
    <name evidence="6" type="ORF">UFOPK3610_00115</name>
</gene>
<dbReference type="GO" id="GO:0012505">
    <property type="term" value="C:endomembrane system"/>
    <property type="evidence" value="ECO:0007669"/>
    <property type="project" value="UniProtKB-SubCell"/>
</dbReference>
<dbReference type="InterPro" id="IPR009078">
    <property type="entry name" value="Ferritin-like_SF"/>
</dbReference>
<accession>A0A6J7G0P0</accession>
<dbReference type="InterPro" id="IPR008217">
    <property type="entry name" value="Ccc1_fam"/>
</dbReference>
<name>A0A6J7G0P0_9ZZZZ</name>
<sequence length="383" mass="40539">MSSKRDPQRYLKYLAAERNAILLYGALAAQATGDRREALLELVEIEAQHAQHWIDMLKANGVEVPPAPERLDPDDAALVARARAAGLDSVLATLEETEGVNADIYDDEPDAPAVMSSEERIHMRVFQQMQDGSPLTALSEAPRSVDFGETWHRGDRTGSVRAAIFGVSDGLVSNTALVMGFAGAVSDPKVVLFAGIAGLLAGAFSMAAGEYISVASQRDLFRREIETEAAELRDKPEEERREIELIYRAKGMDKETARRASEHIMADPAKALDTLAREELGLDPSALGSPIRVAFSSFIAFALGAVVVVIPYLFASGGLALGLAIAMSLTSMLVVGGLVGKFSGRNMGVAALRQLGVGAGAATVTFLIGLAVSHFTGLSATGG</sequence>
<keyword evidence="2 5" id="KW-0812">Transmembrane</keyword>
<evidence type="ECO:0000313" key="6">
    <source>
        <dbReference type="EMBL" id="CAB4900896.1"/>
    </source>
</evidence>
<dbReference type="Pfam" id="PF01988">
    <property type="entry name" value="VIT1"/>
    <property type="match status" value="1"/>
</dbReference>
<dbReference type="EMBL" id="CAFBMR010000002">
    <property type="protein sequence ID" value="CAB4900896.1"/>
    <property type="molecule type" value="Genomic_DNA"/>
</dbReference>
<feature type="transmembrane region" description="Helical" evidence="5">
    <location>
        <begin position="162"/>
        <end position="184"/>
    </location>
</feature>